<sequence length="31" mass="3644">MCIRKWASLHVYLQNDLITVFPLIKAWPSIS</sequence>
<reference evidence="1" key="1">
    <citation type="submission" date="2017-05" db="UniProtKB">
        <authorList>
            <consortium name="EnsemblMetazoa"/>
        </authorList>
    </citation>
    <scope>IDENTIFICATION</scope>
</reference>
<evidence type="ECO:0000313" key="1">
    <source>
        <dbReference type="EnsemblMetazoa" id="Aqu2.1.37312_001"/>
    </source>
</evidence>
<accession>A0A1X7VCR7</accession>
<dbReference type="AlphaFoldDB" id="A0A1X7VCR7"/>
<dbReference type="InParanoid" id="A0A1X7VCR7"/>
<protein>
    <submittedName>
        <fullName evidence="1">Uncharacterized protein</fullName>
    </submittedName>
</protein>
<proteinExistence type="predicted"/>
<organism evidence="1">
    <name type="scientific">Amphimedon queenslandica</name>
    <name type="common">Sponge</name>
    <dbReference type="NCBI Taxonomy" id="400682"/>
    <lineage>
        <taxon>Eukaryota</taxon>
        <taxon>Metazoa</taxon>
        <taxon>Porifera</taxon>
        <taxon>Demospongiae</taxon>
        <taxon>Heteroscleromorpha</taxon>
        <taxon>Haplosclerida</taxon>
        <taxon>Niphatidae</taxon>
        <taxon>Amphimedon</taxon>
    </lineage>
</organism>
<name>A0A1X7VCR7_AMPQE</name>
<dbReference type="EnsemblMetazoa" id="Aqu2.1.37312_001">
    <property type="protein sequence ID" value="Aqu2.1.37312_001"/>
    <property type="gene ID" value="Aqu2.1.37312"/>
</dbReference>